<organism evidence="9 10">
    <name type="scientific">Geomicrobium sediminis</name>
    <dbReference type="NCBI Taxonomy" id="1347788"/>
    <lineage>
        <taxon>Bacteria</taxon>
        <taxon>Bacillati</taxon>
        <taxon>Bacillota</taxon>
        <taxon>Bacilli</taxon>
        <taxon>Bacillales</taxon>
        <taxon>Geomicrobium</taxon>
    </lineage>
</organism>
<feature type="transmembrane region" description="Helical" evidence="7">
    <location>
        <begin position="12"/>
        <end position="35"/>
    </location>
</feature>
<feature type="transmembrane region" description="Helical" evidence="7">
    <location>
        <begin position="370"/>
        <end position="392"/>
    </location>
</feature>
<dbReference type="Pfam" id="PF07690">
    <property type="entry name" value="MFS_1"/>
    <property type="match status" value="1"/>
</dbReference>
<feature type="transmembrane region" description="Helical" evidence="7">
    <location>
        <begin position="253"/>
        <end position="271"/>
    </location>
</feature>
<feature type="transmembrane region" description="Helical" evidence="7">
    <location>
        <begin position="137"/>
        <end position="156"/>
    </location>
</feature>
<dbReference type="InterPro" id="IPR036259">
    <property type="entry name" value="MFS_trans_sf"/>
</dbReference>
<keyword evidence="6 7" id="KW-0472">Membrane</keyword>
<evidence type="ECO:0000256" key="3">
    <source>
        <dbReference type="ARBA" id="ARBA00022475"/>
    </source>
</evidence>
<keyword evidence="4 7" id="KW-0812">Transmembrane</keyword>
<sequence>MQRDDWKPRFLLLSTLGISSVGDFIYLVAINLFVFQLTGSAAAVATLWLIGPLTNMIAKFWTGSFIDDRSKRKVMMVTYVCRAVFVACIPLAPNLFVVYLILVLLSVARAFYHPASITFVTMTVPKEKRKKFNSLRSLFTSSAGIIGPAIGGALIMLTTVQLTFWINVSFFLIAAFLLWLMPDNEKREKEKIPTLTIAQVIQDFRVVQSFMKQQRYVAFIYMSFILLMTFTFAMDAQEVVFTQQVIGLSEFEYSLLISLTGIGAIAGGLVLTMISKHLSIRVMIVMGLLLTISGYGIYALSWSFLSVTVGFMILGFFNAFLYAGMITFYQNNVPVEMMGRVTSIYDLIQSASQILLIFMLGLFADLFSLRATLIVFVSIMAIGAIGFSIAILNKQKDPLFSEQEDHRSA</sequence>
<feature type="transmembrane region" description="Helical" evidence="7">
    <location>
        <begin position="278"/>
        <end position="298"/>
    </location>
</feature>
<keyword evidence="5 7" id="KW-1133">Transmembrane helix</keyword>
<dbReference type="InterPro" id="IPR011701">
    <property type="entry name" value="MFS"/>
</dbReference>
<feature type="transmembrane region" description="Helical" evidence="7">
    <location>
        <begin position="344"/>
        <end position="364"/>
    </location>
</feature>
<comment type="caution">
    <text evidence="9">The sequence shown here is derived from an EMBL/GenBank/DDBJ whole genome shotgun (WGS) entry which is preliminary data.</text>
</comment>
<feature type="transmembrane region" description="Helical" evidence="7">
    <location>
        <begin position="41"/>
        <end position="62"/>
    </location>
</feature>
<dbReference type="SUPFAM" id="SSF103473">
    <property type="entry name" value="MFS general substrate transporter"/>
    <property type="match status" value="1"/>
</dbReference>
<evidence type="ECO:0000256" key="6">
    <source>
        <dbReference type="ARBA" id="ARBA00023136"/>
    </source>
</evidence>
<evidence type="ECO:0000313" key="9">
    <source>
        <dbReference type="EMBL" id="MBM7634866.1"/>
    </source>
</evidence>
<feature type="transmembrane region" description="Helical" evidence="7">
    <location>
        <begin position="74"/>
        <end position="92"/>
    </location>
</feature>
<evidence type="ECO:0000256" key="4">
    <source>
        <dbReference type="ARBA" id="ARBA00022692"/>
    </source>
</evidence>
<dbReference type="EMBL" id="JAFBEC010000018">
    <property type="protein sequence ID" value="MBM7634866.1"/>
    <property type="molecule type" value="Genomic_DNA"/>
</dbReference>
<proteinExistence type="predicted"/>
<dbReference type="PROSITE" id="PS50850">
    <property type="entry name" value="MFS"/>
    <property type="match status" value="1"/>
</dbReference>
<dbReference type="PANTHER" id="PTHR43266">
    <property type="entry name" value="MACROLIDE-EFFLUX PROTEIN"/>
    <property type="match status" value="1"/>
</dbReference>
<gene>
    <name evidence="9" type="ORF">JOD17_003993</name>
</gene>
<dbReference type="Gene3D" id="1.20.1250.20">
    <property type="entry name" value="MFS general substrate transporter like domains"/>
    <property type="match status" value="1"/>
</dbReference>
<name>A0ABS2PIT4_9BACL</name>
<feature type="domain" description="Major facilitator superfamily (MFS) profile" evidence="8">
    <location>
        <begin position="1"/>
        <end position="395"/>
    </location>
</feature>
<evidence type="ECO:0000256" key="7">
    <source>
        <dbReference type="SAM" id="Phobius"/>
    </source>
</evidence>
<evidence type="ECO:0000256" key="2">
    <source>
        <dbReference type="ARBA" id="ARBA00022448"/>
    </source>
</evidence>
<feature type="transmembrane region" description="Helical" evidence="7">
    <location>
        <begin position="162"/>
        <end position="181"/>
    </location>
</feature>
<dbReference type="InterPro" id="IPR020846">
    <property type="entry name" value="MFS_dom"/>
</dbReference>
<evidence type="ECO:0000256" key="1">
    <source>
        <dbReference type="ARBA" id="ARBA00004651"/>
    </source>
</evidence>
<accession>A0ABS2PIT4</accession>
<keyword evidence="2" id="KW-0813">Transport</keyword>
<evidence type="ECO:0000256" key="5">
    <source>
        <dbReference type="ARBA" id="ARBA00022989"/>
    </source>
</evidence>
<evidence type="ECO:0000313" key="10">
    <source>
        <dbReference type="Proteomes" id="UP000741863"/>
    </source>
</evidence>
<protein>
    <submittedName>
        <fullName evidence="9">MFS family permease</fullName>
    </submittedName>
</protein>
<feature type="transmembrane region" description="Helical" evidence="7">
    <location>
        <begin position="304"/>
        <end position="323"/>
    </location>
</feature>
<reference evidence="9 10" key="1">
    <citation type="submission" date="2021-01" db="EMBL/GenBank/DDBJ databases">
        <title>Genomic Encyclopedia of Type Strains, Phase IV (KMG-IV): sequencing the most valuable type-strain genomes for metagenomic binning, comparative biology and taxonomic classification.</title>
        <authorList>
            <person name="Goeker M."/>
        </authorList>
    </citation>
    <scope>NUCLEOTIDE SEQUENCE [LARGE SCALE GENOMIC DNA]</scope>
    <source>
        <strain evidence="9 10">DSM 25540</strain>
    </source>
</reference>
<feature type="transmembrane region" description="Helical" evidence="7">
    <location>
        <begin position="98"/>
        <end position="125"/>
    </location>
</feature>
<dbReference type="PANTHER" id="PTHR43266:SF2">
    <property type="entry name" value="MAJOR FACILITATOR SUPERFAMILY (MFS) PROFILE DOMAIN-CONTAINING PROTEIN"/>
    <property type="match status" value="1"/>
</dbReference>
<evidence type="ECO:0000259" key="8">
    <source>
        <dbReference type="PROSITE" id="PS50850"/>
    </source>
</evidence>
<keyword evidence="10" id="KW-1185">Reference proteome</keyword>
<dbReference type="Proteomes" id="UP000741863">
    <property type="component" value="Unassembled WGS sequence"/>
</dbReference>
<comment type="subcellular location">
    <subcellularLocation>
        <location evidence="1">Cell membrane</location>
        <topology evidence="1">Multi-pass membrane protein</topology>
    </subcellularLocation>
</comment>
<dbReference type="CDD" id="cd06173">
    <property type="entry name" value="MFS_MefA_like"/>
    <property type="match status" value="1"/>
</dbReference>
<keyword evidence="3" id="KW-1003">Cell membrane</keyword>
<feature type="transmembrane region" description="Helical" evidence="7">
    <location>
        <begin position="216"/>
        <end position="233"/>
    </location>
</feature>